<dbReference type="InterPro" id="IPR036396">
    <property type="entry name" value="Cyt_P450_sf"/>
</dbReference>
<evidence type="ECO:0000256" key="2">
    <source>
        <dbReference type="ARBA" id="ARBA00004389"/>
    </source>
</evidence>
<keyword evidence="9" id="KW-0560">Oxidoreductase</keyword>
<dbReference type="CDD" id="cd11040">
    <property type="entry name" value="CYP7_CYP8-like"/>
    <property type="match status" value="1"/>
</dbReference>
<evidence type="ECO:0000256" key="7">
    <source>
        <dbReference type="PIRSR" id="PIRSR602403-1"/>
    </source>
</evidence>
<evidence type="ECO:0000256" key="4">
    <source>
        <dbReference type="ARBA" id="ARBA00022516"/>
    </source>
</evidence>
<evidence type="ECO:0000256" key="5">
    <source>
        <dbReference type="ARBA" id="ARBA00022723"/>
    </source>
</evidence>
<proteinExistence type="inferred from homology"/>
<dbReference type="PANTHER" id="PTHR24306:SF7">
    <property type="entry name" value="AHBB"/>
    <property type="match status" value="1"/>
</dbReference>
<keyword evidence="9" id="KW-0503">Monooxygenase</keyword>
<evidence type="ECO:0000313" key="10">
    <source>
        <dbReference type="Proteomes" id="UP000799439"/>
    </source>
</evidence>
<dbReference type="SUPFAM" id="SSF48264">
    <property type="entry name" value="Cytochrome P450"/>
    <property type="match status" value="1"/>
</dbReference>
<comment type="cofactor">
    <cofactor evidence="1 7">
        <name>heme</name>
        <dbReference type="ChEBI" id="CHEBI:30413"/>
    </cofactor>
</comment>
<comment type="caution">
    <text evidence="9">The sequence shown here is derived from an EMBL/GenBank/DDBJ whole genome shotgun (WGS) entry which is preliminary data.</text>
</comment>
<dbReference type="Proteomes" id="UP000799439">
    <property type="component" value="Unassembled WGS sequence"/>
</dbReference>
<keyword evidence="7" id="KW-0349">Heme</keyword>
<evidence type="ECO:0000256" key="3">
    <source>
        <dbReference type="ARBA" id="ARBA00010617"/>
    </source>
</evidence>
<dbReference type="InterPro" id="IPR001128">
    <property type="entry name" value="Cyt_P450"/>
</dbReference>
<evidence type="ECO:0000256" key="1">
    <source>
        <dbReference type="ARBA" id="ARBA00001971"/>
    </source>
</evidence>
<comment type="subcellular location">
    <subcellularLocation>
        <location evidence="2">Endoplasmic reticulum membrane</location>
        <topology evidence="2">Single-pass membrane protein</topology>
    </subcellularLocation>
</comment>
<dbReference type="GO" id="GO:0016705">
    <property type="term" value="F:oxidoreductase activity, acting on paired donors, with incorporation or reduction of molecular oxygen"/>
    <property type="evidence" value="ECO:0007669"/>
    <property type="project" value="InterPro"/>
</dbReference>
<accession>A0A9P4JA74</accession>
<keyword evidence="10" id="KW-1185">Reference proteome</keyword>
<name>A0A9P4JA74_9PEZI</name>
<evidence type="ECO:0000313" key="9">
    <source>
        <dbReference type="EMBL" id="KAF2158138.1"/>
    </source>
</evidence>
<keyword evidence="4" id="KW-0443">Lipid metabolism</keyword>
<keyword evidence="8" id="KW-0812">Transmembrane</keyword>
<dbReference type="PRINTS" id="PR00465">
    <property type="entry name" value="EP450IV"/>
</dbReference>
<dbReference type="PANTHER" id="PTHR24306">
    <property type="match status" value="1"/>
</dbReference>
<dbReference type="GO" id="GO:0020037">
    <property type="term" value="F:heme binding"/>
    <property type="evidence" value="ECO:0007669"/>
    <property type="project" value="InterPro"/>
</dbReference>
<gene>
    <name evidence="9" type="ORF">K461DRAFT_274394</name>
</gene>
<dbReference type="AlphaFoldDB" id="A0A9P4JA74"/>
<dbReference type="GO" id="GO:0004497">
    <property type="term" value="F:monooxygenase activity"/>
    <property type="evidence" value="ECO:0007669"/>
    <property type="project" value="UniProtKB-KW"/>
</dbReference>
<dbReference type="InterPro" id="IPR002403">
    <property type="entry name" value="Cyt_P450_E_grp-IV"/>
</dbReference>
<sequence length="574" mass="65196">MESSGNAYLGEGRYAHLTSTLENRLALVAGGILLLMLATRLLSGLLGSSKKTPRGDTIPLAPYWIPLLGHVPQFFFFRGSFFSWARERYSNGAFALNMFGTTHNVIFKPSLGKMLMDQKNEIVDSHSTSRYIMTAIFAWPKTQLDVYDIALPDFLEAYRHLNTNPGLSKIVDVTVAQLRKNINNLVTFSPSMVDQTWWERTSNAKSISLPGGEQAEEIDLYRLVKDFVGHTAIPSVLGTDFVDNNPEMWSDFWQMDNGFMFLATGLPRWVPIPALTSSVIARRRLVDILKRYEIALDKWTKGEDAGNEWGNLDNVSDLMKARCGIYQKHNLSIEARAAVDLALMWATNANSNPLIFWILCRVYSDSELLEQIRKEVRPYVKVRIPKQEFAIPESPILEDIEHESLTEKCPLLKAAYVESMRLDTAVWSFKIMKEDLTVAGRGKGADSDRFLVEKGTFCHVAHELHHRNPAFYEDPEVWRVDRHIKYEPTKDGGKGEGKADMGTVRPYGGGHSMCKGRQFAFREILMFTATIFTFWDMEPAKGGEWRMPKPVQLTGTNGIKGEMRVRLKRREIPQ</sequence>
<protein>
    <submittedName>
        <fullName evidence="9">P450 monooxygenase</fullName>
    </submittedName>
</protein>
<comment type="similarity">
    <text evidence="3">Belongs to the cytochrome P450 family.</text>
</comment>
<feature type="binding site" description="axial binding residue" evidence="7">
    <location>
        <position position="514"/>
    </location>
    <ligand>
        <name>heme</name>
        <dbReference type="ChEBI" id="CHEBI:30413"/>
    </ligand>
    <ligandPart>
        <name>Fe</name>
        <dbReference type="ChEBI" id="CHEBI:18248"/>
    </ligandPart>
</feature>
<dbReference type="Gene3D" id="1.10.630.10">
    <property type="entry name" value="Cytochrome P450"/>
    <property type="match status" value="1"/>
</dbReference>
<reference evidence="9" key="1">
    <citation type="journal article" date="2020" name="Stud. Mycol.">
        <title>101 Dothideomycetes genomes: a test case for predicting lifestyles and emergence of pathogens.</title>
        <authorList>
            <person name="Haridas S."/>
            <person name="Albert R."/>
            <person name="Binder M."/>
            <person name="Bloem J."/>
            <person name="Labutti K."/>
            <person name="Salamov A."/>
            <person name="Andreopoulos B."/>
            <person name="Baker S."/>
            <person name="Barry K."/>
            <person name="Bills G."/>
            <person name="Bluhm B."/>
            <person name="Cannon C."/>
            <person name="Castanera R."/>
            <person name="Culley D."/>
            <person name="Daum C."/>
            <person name="Ezra D."/>
            <person name="Gonzalez J."/>
            <person name="Henrissat B."/>
            <person name="Kuo A."/>
            <person name="Liang C."/>
            <person name="Lipzen A."/>
            <person name="Lutzoni F."/>
            <person name="Magnuson J."/>
            <person name="Mondo S."/>
            <person name="Nolan M."/>
            <person name="Ohm R."/>
            <person name="Pangilinan J."/>
            <person name="Park H.-J."/>
            <person name="Ramirez L."/>
            <person name="Alfaro M."/>
            <person name="Sun H."/>
            <person name="Tritt A."/>
            <person name="Yoshinaga Y."/>
            <person name="Zwiers L.-H."/>
            <person name="Turgeon B."/>
            <person name="Goodwin S."/>
            <person name="Spatafora J."/>
            <person name="Crous P."/>
            <person name="Grigoriev I."/>
        </authorList>
    </citation>
    <scope>NUCLEOTIDE SEQUENCE</scope>
    <source>
        <strain evidence="9">CBS 260.36</strain>
    </source>
</reference>
<dbReference type="Pfam" id="PF00067">
    <property type="entry name" value="p450"/>
    <property type="match status" value="1"/>
</dbReference>
<keyword evidence="8" id="KW-1133">Transmembrane helix</keyword>
<evidence type="ECO:0000256" key="8">
    <source>
        <dbReference type="SAM" id="Phobius"/>
    </source>
</evidence>
<feature type="transmembrane region" description="Helical" evidence="8">
    <location>
        <begin position="25"/>
        <end position="46"/>
    </location>
</feature>
<organism evidence="9 10">
    <name type="scientific">Myriangium duriaei CBS 260.36</name>
    <dbReference type="NCBI Taxonomy" id="1168546"/>
    <lineage>
        <taxon>Eukaryota</taxon>
        <taxon>Fungi</taxon>
        <taxon>Dikarya</taxon>
        <taxon>Ascomycota</taxon>
        <taxon>Pezizomycotina</taxon>
        <taxon>Dothideomycetes</taxon>
        <taxon>Dothideomycetidae</taxon>
        <taxon>Myriangiales</taxon>
        <taxon>Myriangiaceae</taxon>
        <taxon>Myriangium</taxon>
    </lineage>
</organism>
<dbReference type="GO" id="GO:0005789">
    <property type="term" value="C:endoplasmic reticulum membrane"/>
    <property type="evidence" value="ECO:0007669"/>
    <property type="project" value="UniProtKB-SubCell"/>
</dbReference>
<evidence type="ECO:0000256" key="6">
    <source>
        <dbReference type="ARBA" id="ARBA00023004"/>
    </source>
</evidence>
<dbReference type="EMBL" id="ML996081">
    <property type="protein sequence ID" value="KAF2158138.1"/>
    <property type="molecule type" value="Genomic_DNA"/>
</dbReference>
<dbReference type="OrthoDB" id="3366823at2759"/>
<keyword evidence="6 7" id="KW-0408">Iron</keyword>
<keyword evidence="8" id="KW-0472">Membrane</keyword>
<dbReference type="GO" id="GO:0005506">
    <property type="term" value="F:iron ion binding"/>
    <property type="evidence" value="ECO:0007669"/>
    <property type="project" value="InterPro"/>
</dbReference>
<keyword evidence="5 7" id="KW-0479">Metal-binding</keyword>
<keyword evidence="4" id="KW-0444">Lipid biosynthesis</keyword>